<dbReference type="GO" id="GO:0006629">
    <property type="term" value="P:lipid metabolic process"/>
    <property type="evidence" value="ECO:0007669"/>
    <property type="project" value="InterPro"/>
</dbReference>
<dbReference type="InterPro" id="IPR017946">
    <property type="entry name" value="PLC-like_Pdiesterase_TIM-brl"/>
</dbReference>
<dbReference type="GO" id="GO:0008081">
    <property type="term" value="F:phosphoric diester hydrolase activity"/>
    <property type="evidence" value="ECO:0007669"/>
    <property type="project" value="InterPro"/>
</dbReference>
<accession>A0A9X2FET5</accession>
<proteinExistence type="predicted"/>
<dbReference type="PANTHER" id="PTHR46211">
    <property type="entry name" value="GLYCEROPHOSPHORYL DIESTER PHOSPHODIESTERASE"/>
    <property type="match status" value="1"/>
</dbReference>
<protein>
    <submittedName>
        <fullName evidence="3">Glycerophosphoryl diester phosphodiesterase membrane domain-containing protein</fullName>
    </submittedName>
</protein>
<dbReference type="SUPFAM" id="SSF51695">
    <property type="entry name" value="PLC-like phosphodiesterases"/>
    <property type="match status" value="1"/>
</dbReference>
<dbReference type="InterPro" id="IPR030395">
    <property type="entry name" value="GP_PDE_dom"/>
</dbReference>
<name>A0A9X2FET5_9BACT</name>
<dbReference type="PANTHER" id="PTHR46211:SF8">
    <property type="entry name" value="PHOSPHODIESTERASE"/>
    <property type="match status" value="1"/>
</dbReference>
<sequence>MFSELFQTFLRCWRPLVVADIVFKLAATIVIAPIVALAFRAFVEASGRTVLADEDILNFVASPIGALCLLCVGGLVLATVVLEQAVLLRILWTDAAGRRPHVISAISGAASDTWTTVKLGALLVASAVVLALPYVVALGLVYWWLLTGHDINFYLAEKPTAFWVAVALGGVIAVAAAVMLCWWFAARVMSIPLLVVRRLGVRESIAESRKLTTGKQWQIGRWLLGWLAVVVLAPAALFAIYLAVGNWLAGQFESLAALAVVVGVLTMVHLALSFVVHLITVIGFALIVWKLWRHLDESSTEVIGETPPEEESTNAAWLVWNRWRFGAVAIVAIGIAGLIGAASLAGLKLTDDVQIIAHRGGGAHGPENSLAAIRQAILDRTQWVEIDVQETSDDRLAVVHDRDLKRLAGSALEVHSSTLEQLEQLDIGNRFSPDFKGEQVTTLDAVLELCQGRVGVVIELKQYGFDKQLEQRVVDLVEQYDLADDVMIISLDSKMIAKIRQLRPQWRVGLLTAVKLGDLTRVDANLLAVRKDLATPSFIARAHFRDREVAAWTLNSRESLERMISRGVDYVITDDVPLAEQVLLERRELSLPERWLRALAASW</sequence>
<evidence type="ECO:0000313" key="4">
    <source>
        <dbReference type="Proteomes" id="UP001155241"/>
    </source>
</evidence>
<keyword evidence="1" id="KW-1133">Transmembrane helix</keyword>
<dbReference type="EMBL" id="JAMXLR010000092">
    <property type="protein sequence ID" value="MCO6047837.1"/>
    <property type="molecule type" value="Genomic_DNA"/>
</dbReference>
<feature type="transmembrane region" description="Helical" evidence="1">
    <location>
        <begin position="223"/>
        <end position="244"/>
    </location>
</feature>
<evidence type="ECO:0000313" key="3">
    <source>
        <dbReference type="EMBL" id="MCO6047837.1"/>
    </source>
</evidence>
<comment type="caution">
    <text evidence="3">The sequence shown here is derived from an EMBL/GenBank/DDBJ whole genome shotgun (WGS) entry which is preliminary data.</text>
</comment>
<dbReference type="RefSeq" id="WP_252855943.1">
    <property type="nucleotide sequence ID" value="NZ_JAMXLR010000092.1"/>
</dbReference>
<dbReference type="PROSITE" id="PS51704">
    <property type="entry name" value="GP_PDE"/>
    <property type="match status" value="1"/>
</dbReference>
<keyword evidence="4" id="KW-1185">Reference proteome</keyword>
<evidence type="ECO:0000256" key="1">
    <source>
        <dbReference type="SAM" id="Phobius"/>
    </source>
</evidence>
<dbReference type="Pfam" id="PF03009">
    <property type="entry name" value="GDPD"/>
    <property type="match status" value="1"/>
</dbReference>
<reference evidence="3" key="1">
    <citation type="submission" date="2022-06" db="EMBL/GenBank/DDBJ databases">
        <title>Aeoliella straminimaris, a novel planctomycete from sediments.</title>
        <authorList>
            <person name="Vitorino I.R."/>
            <person name="Lage O.M."/>
        </authorList>
    </citation>
    <scope>NUCLEOTIDE SEQUENCE</scope>
    <source>
        <strain evidence="3">ICT_H6.2</strain>
    </source>
</reference>
<feature type="transmembrane region" description="Helical" evidence="1">
    <location>
        <begin position="63"/>
        <end position="82"/>
    </location>
</feature>
<dbReference type="InterPro" id="IPR018476">
    <property type="entry name" value="GlyceroP-diester-Pdiesterase_M"/>
</dbReference>
<keyword evidence="1" id="KW-0812">Transmembrane</keyword>
<keyword evidence="1" id="KW-0472">Membrane</keyword>
<dbReference type="Gene3D" id="3.20.20.190">
    <property type="entry name" value="Phosphatidylinositol (PI) phosphodiesterase"/>
    <property type="match status" value="1"/>
</dbReference>
<dbReference type="AlphaFoldDB" id="A0A9X2FET5"/>
<organism evidence="3 4">
    <name type="scientific">Aeoliella straminimaris</name>
    <dbReference type="NCBI Taxonomy" id="2954799"/>
    <lineage>
        <taxon>Bacteria</taxon>
        <taxon>Pseudomonadati</taxon>
        <taxon>Planctomycetota</taxon>
        <taxon>Planctomycetia</taxon>
        <taxon>Pirellulales</taxon>
        <taxon>Lacipirellulaceae</taxon>
        <taxon>Aeoliella</taxon>
    </lineage>
</organism>
<feature type="domain" description="GP-PDE" evidence="2">
    <location>
        <begin position="353"/>
        <end position="583"/>
    </location>
</feature>
<dbReference type="Proteomes" id="UP001155241">
    <property type="component" value="Unassembled WGS sequence"/>
</dbReference>
<feature type="transmembrane region" description="Helical" evidence="1">
    <location>
        <begin position="325"/>
        <end position="347"/>
    </location>
</feature>
<feature type="transmembrane region" description="Helical" evidence="1">
    <location>
        <begin position="160"/>
        <end position="185"/>
    </location>
</feature>
<dbReference type="Pfam" id="PF10110">
    <property type="entry name" value="GPDPase_memb"/>
    <property type="match status" value="1"/>
</dbReference>
<feature type="transmembrane region" description="Helical" evidence="1">
    <location>
        <begin position="256"/>
        <end position="289"/>
    </location>
</feature>
<feature type="transmembrane region" description="Helical" evidence="1">
    <location>
        <begin position="21"/>
        <end position="43"/>
    </location>
</feature>
<gene>
    <name evidence="3" type="ORF">NG895_28360</name>
</gene>
<evidence type="ECO:0000259" key="2">
    <source>
        <dbReference type="PROSITE" id="PS51704"/>
    </source>
</evidence>
<feature type="transmembrane region" description="Helical" evidence="1">
    <location>
        <begin position="121"/>
        <end position="145"/>
    </location>
</feature>